<dbReference type="EMBL" id="MCGH01000002">
    <property type="protein sequence ID" value="ODM06958.1"/>
    <property type="molecule type" value="Genomic_DNA"/>
</dbReference>
<dbReference type="OrthoDB" id="9814490at2"/>
<dbReference type="PROSITE" id="PS00101">
    <property type="entry name" value="HEXAPEP_TRANSFERASES"/>
    <property type="match status" value="1"/>
</dbReference>
<dbReference type="InterPro" id="IPR018357">
    <property type="entry name" value="Hexapep_transf_CS"/>
</dbReference>
<protein>
    <submittedName>
        <fullName evidence="5">Serine acetyltransferase</fullName>
        <ecNumber evidence="5">2.3.1.30</ecNumber>
    </submittedName>
</protein>
<dbReference type="Gene3D" id="2.160.10.10">
    <property type="entry name" value="Hexapeptide repeat proteins"/>
    <property type="match status" value="1"/>
</dbReference>
<name>A0A1E3AE03_9FIRM</name>
<proteinExistence type="inferred from homology"/>
<keyword evidence="2 5" id="KW-0808">Transferase</keyword>
<evidence type="ECO:0000256" key="1">
    <source>
        <dbReference type="ARBA" id="ARBA00007274"/>
    </source>
</evidence>
<dbReference type="RefSeq" id="WP_069152718.1">
    <property type="nucleotide sequence ID" value="NZ_CAJLDD010000006.1"/>
</dbReference>
<dbReference type="InterPro" id="IPR011004">
    <property type="entry name" value="Trimer_LpxA-like_sf"/>
</dbReference>
<dbReference type="Proteomes" id="UP000094271">
    <property type="component" value="Unassembled WGS sequence"/>
</dbReference>
<dbReference type="Proteomes" id="UP000094067">
    <property type="component" value="Unassembled WGS sequence"/>
</dbReference>
<reference evidence="6 8" key="2">
    <citation type="submission" date="2016-08" db="EMBL/GenBank/DDBJ databases">
        <authorList>
            <person name="Seilhamer J.J."/>
        </authorList>
    </citation>
    <scope>NUCLEOTIDE SEQUENCE [LARGE SCALE GENOMIC DNA]</scope>
    <source>
        <strain evidence="6 8">NML150140-1</strain>
    </source>
</reference>
<dbReference type="EMBL" id="MEHA01000031">
    <property type="protein sequence ID" value="ODR44050.1"/>
    <property type="molecule type" value="Genomic_DNA"/>
</dbReference>
<dbReference type="InterPro" id="IPR001451">
    <property type="entry name" value="Hexapep"/>
</dbReference>
<sequence length="193" mass="21591">MIESKADLKEYLRRDYLASYLDHERPHIFGDEVMKYLIVLRKLEYWTNCGKGIIGKIFRLYYTYRHKHQNLRLHFAVYPNSCGKGLSLAHYGNILIHEDTKIGENCRLCQEVTVGGNKGSRAVATIGNNCFIGAGAKILGGITIADDVVIGANAVVVEDITEPGTTWGGIPARKISNKGSRIYLCPKLFNEQD</sequence>
<dbReference type="InterPro" id="IPR045304">
    <property type="entry name" value="LbH_SAT"/>
</dbReference>
<dbReference type="CDD" id="cd03354">
    <property type="entry name" value="LbH_SAT"/>
    <property type="match status" value="1"/>
</dbReference>
<dbReference type="PANTHER" id="PTHR42811">
    <property type="entry name" value="SERINE ACETYLTRANSFERASE"/>
    <property type="match status" value="1"/>
</dbReference>
<accession>A0A1E3AE03</accession>
<evidence type="ECO:0000313" key="8">
    <source>
        <dbReference type="Proteomes" id="UP000094271"/>
    </source>
</evidence>
<evidence type="ECO:0000313" key="6">
    <source>
        <dbReference type="EMBL" id="ODR44050.1"/>
    </source>
</evidence>
<evidence type="ECO:0000256" key="3">
    <source>
        <dbReference type="ARBA" id="ARBA00022737"/>
    </source>
</evidence>
<comment type="caution">
    <text evidence="5">The sequence shown here is derived from an EMBL/GenBank/DDBJ whole genome shotgun (WGS) entry which is preliminary data.</text>
</comment>
<reference evidence="5 7" key="1">
    <citation type="submission" date="2016-07" db="EMBL/GenBank/DDBJ databases">
        <title>Characterization of isolates of Eisenbergiella tayi derived from blood cultures, using whole genome sequencing.</title>
        <authorList>
            <person name="Burdz T."/>
            <person name="Wiebe D."/>
            <person name="Huynh C."/>
            <person name="Bernard K."/>
        </authorList>
    </citation>
    <scope>NUCLEOTIDE SEQUENCE [LARGE SCALE GENOMIC DNA]</scope>
    <source>
        <strain evidence="5 7">NML 110608</strain>
    </source>
</reference>
<evidence type="ECO:0000313" key="7">
    <source>
        <dbReference type="Proteomes" id="UP000094067"/>
    </source>
</evidence>
<keyword evidence="4 5" id="KW-0012">Acyltransferase</keyword>
<dbReference type="GO" id="GO:0009001">
    <property type="term" value="F:serine O-acetyltransferase activity"/>
    <property type="evidence" value="ECO:0007669"/>
    <property type="project" value="UniProtKB-EC"/>
</dbReference>
<evidence type="ECO:0000256" key="2">
    <source>
        <dbReference type="ARBA" id="ARBA00022679"/>
    </source>
</evidence>
<dbReference type="SUPFAM" id="SSF51161">
    <property type="entry name" value="Trimeric LpxA-like enzymes"/>
    <property type="match status" value="1"/>
</dbReference>
<dbReference type="AlphaFoldDB" id="A0A1E3AE03"/>
<comment type="similarity">
    <text evidence="1">Belongs to the transferase hexapeptide repeat family.</text>
</comment>
<organism evidence="5 7">
    <name type="scientific">Eisenbergiella tayi</name>
    <dbReference type="NCBI Taxonomy" id="1432052"/>
    <lineage>
        <taxon>Bacteria</taxon>
        <taxon>Bacillati</taxon>
        <taxon>Bacillota</taxon>
        <taxon>Clostridia</taxon>
        <taxon>Lachnospirales</taxon>
        <taxon>Lachnospiraceae</taxon>
        <taxon>Eisenbergiella</taxon>
    </lineage>
</organism>
<dbReference type="EC" id="2.3.1.30" evidence="5"/>
<keyword evidence="3" id="KW-0677">Repeat</keyword>
<evidence type="ECO:0000313" key="5">
    <source>
        <dbReference type="EMBL" id="ODM06958.1"/>
    </source>
</evidence>
<evidence type="ECO:0000256" key="4">
    <source>
        <dbReference type="ARBA" id="ARBA00023315"/>
    </source>
</evidence>
<dbReference type="Pfam" id="PF00132">
    <property type="entry name" value="Hexapep"/>
    <property type="match status" value="1"/>
</dbReference>
<gene>
    <name evidence="5" type="primary">cysE_2</name>
    <name evidence="6" type="ORF">BEI59_29125</name>
    <name evidence="5" type="ORF">BEI61_02848</name>
</gene>